<evidence type="ECO:0000256" key="2">
    <source>
        <dbReference type="ARBA" id="ARBA00012438"/>
    </source>
</evidence>
<dbReference type="EC" id="2.7.13.3" evidence="2"/>
<dbReference type="InterPro" id="IPR050482">
    <property type="entry name" value="Sensor_HK_TwoCompSys"/>
</dbReference>
<feature type="transmembrane region" description="Helical" evidence="9">
    <location>
        <begin position="95"/>
        <end position="118"/>
    </location>
</feature>
<keyword evidence="4" id="KW-0808">Transferase</keyword>
<dbReference type="SUPFAM" id="SSF55874">
    <property type="entry name" value="ATPase domain of HSP90 chaperone/DNA topoisomerase II/histidine kinase"/>
    <property type="match status" value="1"/>
</dbReference>
<evidence type="ECO:0000313" key="12">
    <source>
        <dbReference type="EMBL" id="SIO04637.1"/>
    </source>
</evidence>
<keyword evidence="3" id="KW-0597">Phosphoprotein</keyword>
<keyword evidence="7" id="KW-0067">ATP-binding</keyword>
<feature type="transmembrane region" description="Helical" evidence="9">
    <location>
        <begin position="12"/>
        <end position="31"/>
    </location>
</feature>
<feature type="transmembrane region" description="Helical" evidence="9">
    <location>
        <begin position="130"/>
        <end position="155"/>
    </location>
</feature>
<evidence type="ECO:0000256" key="4">
    <source>
        <dbReference type="ARBA" id="ARBA00022679"/>
    </source>
</evidence>
<evidence type="ECO:0000256" key="8">
    <source>
        <dbReference type="ARBA" id="ARBA00023012"/>
    </source>
</evidence>
<keyword evidence="8" id="KW-0902">Two-component regulatory system</keyword>
<dbReference type="Proteomes" id="UP000184699">
    <property type="component" value="Unassembled WGS sequence"/>
</dbReference>
<dbReference type="RefSeq" id="WP_200802719.1">
    <property type="nucleotide sequence ID" value="NZ_FSRJ01000003.1"/>
</dbReference>
<feature type="domain" description="Signal transduction histidine kinase subgroup 3 dimerisation and phosphoacceptor" evidence="11">
    <location>
        <begin position="389"/>
        <end position="453"/>
    </location>
</feature>
<dbReference type="GO" id="GO:0005524">
    <property type="term" value="F:ATP binding"/>
    <property type="evidence" value="ECO:0007669"/>
    <property type="project" value="UniProtKB-KW"/>
</dbReference>
<evidence type="ECO:0000256" key="1">
    <source>
        <dbReference type="ARBA" id="ARBA00000085"/>
    </source>
</evidence>
<organism evidence="12 13">
    <name type="scientific">Agromyces cerinus subsp. cerinus</name>
    <dbReference type="NCBI Taxonomy" id="232089"/>
    <lineage>
        <taxon>Bacteria</taxon>
        <taxon>Bacillati</taxon>
        <taxon>Actinomycetota</taxon>
        <taxon>Actinomycetes</taxon>
        <taxon>Micrococcales</taxon>
        <taxon>Microbacteriaceae</taxon>
        <taxon>Agromyces</taxon>
    </lineage>
</organism>
<dbReference type="PANTHER" id="PTHR24421:SF10">
    <property type="entry name" value="NITRATE_NITRITE SENSOR PROTEIN NARQ"/>
    <property type="match status" value="1"/>
</dbReference>
<gene>
    <name evidence="12" type="ORF">SAMN05443544_2429</name>
</gene>
<dbReference type="InterPro" id="IPR003594">
    <property type="entry name" value="HATPase_dom"/>
</dbReference>
<proteinExistence type="predicted"/>
<dbReference type="STRING" id="232089.SAMN05443544_2429"/>
<dbReference type="InterPro" id="IPR036890">
    <property type="entry name" value="HATPase_C_sf"/>
</dbReference>
<dbReference type="Pfam" id="PF02518">
    <property type="entry name" value="HATPase_c"/>
    <property type="match status" value="1"/>
</dbReference>
<dbReference type="AlphaFoldDB" id="A0A1N6GAY8"/>
<feature type="transmembrane region" description="Helical" evidence="9">
    <location>
        <begin position="43"/>
        <end position="64"/>
    </location>
</feature>
<dbReference type="PANTHER" id="PTHR24421">
    <property type="entry name" value="NITRATE/NITRITE SENSOR PROTEIN NARX-RELATED"/>
    <property type="match status" value="1"/>
</dbReference>
<dbReference type="CDD" id="cd16917">
    <property type="entry name" value="HATPase_UhpB-NarQ-NarX-like"/>
    <property type="match status" value="1"/>
</dbReference>
<evidence type="ECO:0000256" key="9">
    <source>
        <dbReference type="SAM" id="Phobius"/>
    </source>
</evidence>
<name>A0A1N6GAY8_9MICO</name>
<keyword evidence="6 12" id="KW-0418">Kinase</keyword>
<evidence type="ECO:0000256" key="5">
    <source>
        <dbReference type="ARBA" id="ARBA00022741"/>
    </source>
</evidence>
<dbReference type="GO" id="GO:0016020">
    <property type="term" value="C:membrane"/>
    <property type="evidence" value="ECO:0007669"/>
    <property type="project" value="InterPro"/>
</dbReference>
<feature type="domain" description="Histidine kinase/HSP90-like ATPase" evidence="10">
    <location>
        <begin position="495"/>
        <end position="576"/>
    </location>
</feature>
<keyword evidence="13" id="KW-1185">Reference proteome</keyword>
<evidence type="ECO:0000256" key="7">
    <source>
        <dbReference type="ARBA" id="ARBA00022840"/>
    </source>
</evidence>
<comment type="catalytic activity">
    <reaction evidence="1">
        <text>ATP + protein L-histidine = ADP + protein N-phospho-L-histidine.</text>
        <dbReference type="EC" id="2.7.13.3"/>
    </reaction>
</comment>
<keyword evidence="5" id="KW-0547">Nucleotide-binding</keyword>
<dbReference type="GO" id="GO:0000155">
    <property type="term" value="F:phosphorelay sensor kinase activity"/>
    <property type="evidence" value="ECO:0007669"/>
    <property type="project" value="InterPro"/>
</dbReference>
<keyword evidence="9" id="KW-1133">Transmembrane helix</keyword>
<reference evidence="13" key="1">
    <citation type="submission" date="2016-11" db="EMBL/GenBank/DDBJ databases">
        <authorList>
            <person name="Varghese N."/>
            <person name="Submissions S."/>
        </authorList>
    </citation>
    <scope>NUCLEOTIDE SEQUENCE [LARGE SCALE GENOMIC DNA]</scope>
    <source>
        <strain evidence="13">DSM 8595</strain>
    </source>
</reference>
<feature type="transmembrane region" description="Helical" evidence="9">
    <location>
        <begin position="233"/>
        <end position="253"/>
    </location>
</feature>
<sequence>MERGTPGPPLAQSLGSALTLLLAVGVLFAALEAVMLLPVDREYWVILLFPVVALVWFVAGTVAWRRRPGSRIGLIIWIGGIATLVAGLVNTDVPLAAVMGAIFATVTIAVTVHLLLAFPSGRLPDTRSRVIVVAAYLTATVLQMPTAVFTGGILVPFGVPMDAEPAAIGDSVQRIAAFALSVATAFVLVDRLRRASPARRRVLAPLYGYGVGSVLLIPTVALALGLLPLTVVVAIQLTLVAGIAVAFAVGVMIGSFERTAEAEELAAWLGTEEPGRAPLRAAIARALGDPTVDVVYWLPVRDGFVDDRGVTVDLPDRDGRAAVVIESAGQPVGAIIYDAQLLPEPSRVRAVGRVAAIAIARERLTTELRTSQTALRHSRVRLVEAADRERLRIAKDLHDGLQVQLVLLALEAGRIEGAAEDAAARSEAAQLRQGIEAAADALRRLVHDVMPAALVERGLVLAAEDLVDRMPIPTRLETSGLEAPLGSTVMNVAYFIVAEGLANTAKHARAASASVRLIRRADVLTIEVADDGIGGATDRHDRGLAGLGDRVDAIGGRMSLASPPGGGTLLTAELPCGS</sequence>
<evidence type="ECO:0000256" key="6">
    <source>
        <dbReference type="ARBA" id="ARBA00022777"/>
    </source>
</evidence>
<dbReference type="InterPro" id="IPR011712">
    <property type="entry name" value="Sig_transdc_His_kin_sub3_dim/P"/>
</dbReference>
<evidence type="ECO:0000313" key="13">
    <source>
        <dbReference type="Proteomes" id="UP000184699"/>
    </source>
</evidence>
<dbReference type="GO" id="GO:0046983">
    <property type="term" value="F:protein dimerization activity"/>
    <property type="evidence" value="ECO:0007669"/>
    <property type="project" value="InterPro"/>
</dbReference>
<dbReference type="Pfam" id="PF07730">
    <property type="entry name" value="HisKA_3"/>
    <property type="match status" value="1"/>
</dbReference>
<feature type="transmembrane region" description="Helical" evidence="9">
    <location>
        <begin position="71"/>
        <end position="89"/>
    </location>
</feature>
<dbReference type="EMBL" id="FSRJ01000003">
    <property type="protein sequence ID" value="SIO04637.1"/>
    <property type="molecule type" value="Genomic_DNA"/>
</dbReference>
<keyword evidence="9" id="KW-0812">Transmembrane</keyword>
<dbReference type="Gene3D" id="3.30.565.10">
    <property type="entry name" value="Histidine kinase-like ATPase, C-terminal domain"/>
    <property type="match status" value="1"/>
</dbReference>
<evidence type="ECO:0000256" key="3">
    <source>
        <dbReference type="ARBA" id="ARBA00022553"/>
    </source>
</evidence>
<evidence type="ECO:0000259" key="11">
    <source>
        <dbReference type="Pfam" id="PF07730"/>
    </source>
</evidence>
<protein>
    <recommendedName>
        <fullName evidence="2">histidine kinase</fullName>
        <ecNumber evidence="2">2.7.13.3</ecNumber>
    </recommendedName>
</protein>
<keyword evidence="9" id="KW-0472">Membrane</keyword>
<accession>A0A1N6GAY8</accession>
<feature type="transmembrane region" description="Helical" evidence="9">
    <location>
        <begin position="204"/>
        <end position="227"/>
    </location>
</feature>
<evidence type="ECO:0000259" key="10">
    <source>
        <dbReference type="Pfam" id="PF02518"/>
    </source>
</evidence>
<feature type="transmembrane region" description="Helical" evidence="9">
    <location>
        <begin position="175"/>
        <end position="192"/>
    </location>
</feature>
<dbReference type="Gene3D" id="1.20.5.1930">
    <property type="match status" value="1"/>
</dbReference>